<dbReference type="EMBL" id="CP044232">
    <property type="protein sequence ID" value="QEW03515.1"/>
    <property type="molecule type" value="Genomic_DNA"/>
</dbReference>
<keyword evidence="3" id="KW-1185">Reference proteome</keyword>
<proteinExistence type="predicted"/>
<evidence type="ECO:0000256" key="1">
    <source>
        <dbReference type="SAM" id="SignalP"/>
    </source>
</evidence>
<dbReference type="Proteomes" id="UP000325516">
    <property type="component" value="Chromosome"/>
</dbReference>
<accession>A0A5J6L560</accession>
<dbReference type="InterPro" id="IPR006311">
    <property type="entry name" value="TAT_signal"/>
</dbReference>
<dbReference type="PROSITE" id="PS51318">
    <property type="entry name" value="TAT"/>
    <property type="match status" value="1"/>
</dbReference>
<name>A0A5J6L560_9MICO</name>
<keyword evidence="1" id="KW-0732">Signal</keyword>
<dbReference type="KEGG" id="mlz:F6J85_10650"/>
<gene>
    <name evidence="2" type="ORF">F6J85_10650</name>
</gene>
<reference evidence="3" key="1">
    <citation type="submission" date="2019-09" db="EMBL/GenBank/DDBJ databases">
        <title>Mumia zhuanghuii sp. nov. isolated from the intestinal contents of plateau pika (Ochotona curzoniae) in the Qinghai-Tibet plateau of China.</title>
        <authorList>
            <person name="Tian Z."/>
        </authorList>
    </citation>
    <scope>NUCLEOTIDE SEQUENCE [LARGE SCALE GENOMIC DNA]</scope>
    <source>
        <strain evidence="3">L-031</strain>
    </source>
</reference>
<feature type="signal peptide" evidence="1">
    <location>
        <begin position="1"/>
        <end position="32"/>
    </location>
</feature>
<sequence>MSVSLRRLAIKTAAAVGLAGALTLGGATMASASEGELIVVDTGTQCVVFWQTADGAITHWWNTDNTWIAL</sequence>
<evidence type="ECO:0000313" key="2">
    <source>
        <dbReference type="EMBL" id="QEW03515.1"/>
    </source>
</evidence>
<dbReference type="RefSeq" id="WP_150924958.1">
    <property type="nucleotide sequence ID" value="NZ_CP044232.1"/>
</dbReference>
<organism evidence="2 3">
    <name type="scientific">Microbacterium lushaniae</name>
    <dbReference type="NCBI Taxonomy" id="2614639"/>
    <lineage>
        <taxon>Bacteria</taxon>
        <taxon>Bacillati</taxon>
        <taxon>Actinomycetota</taxon>
        <taxon>Actinomycetes</taxon>
        <taxon>Micrococcales</taxon>
        <taxon>Microbacteriaceae</taxon>
        <taxon>Microbacterium</taxon>
    </lineage>
</organism>
<dbReference type="AlphaFoldDB" id="A0A5J6L560"/>
<feature type="chain" id="PRO_5023823873" evidence="1">
    <location>
        <begin position="33"/>
        <end position="70"/>
    </location>
</feature>
<evidence type="ECO:0000313" key="3">
    <source>
        <dbReference type="Proteomes" id="UP000325516"/>
    </source>
</evidence>
<protein>
    <submittedName>
        <fullName evidence="2">Uncharacterized protein</fullName>
    </submittedName>
</protein>